<dbReference type="SUPFAM" id="SSF53187">
    <property type="entry name" value="Zn-dependent exopeptidases"/>
    <property type="match status" value="1"/>
</dbReference>
<dbReference type="Pfam" id="PF00883">
    <property type="entry name" value="Peptidase_M17"/>
    <property type="match status" value="1"/>
</dbReference>
<dbReference type="PROSITE" id="PS00631">
    <property type="entry name" value="CYTOSOL_AP"/>
    <property type="match status" value="1"/>
</dbReference>
<dbReference type="PANTHER" id="PTHR11963">
    <property type="entry name" value="LEUCINE AMINOPEPTIDASE-RELATED"/>
    <property type="match status" value="1"/>
</dbReference>
<comment type="similarity">
    <text evidence="1">Belongs to the peptidase M17 family.</text>
</comment>
<evidence type="ECO:0000256" key="4">
    <source>
        <dbReference type="ARBA" id="ARBA00022801"/>
    </source>
</evidence>
<evidence type="ECO:0000256" key="2">
    <source>
        <dbReference type="ARBA" id="ARBA00022438"/>
    </source>
</evidence>
<protein>
    <submittedName>
        <fullName evidence="6">Cytosol aminopeptidase family, catalytic domain-containing protein</fullName>
    </submittedName>
</protein>
<organism evidence="6 7">
    <name type="scientific">Ditylenchus destructor</name>
    <dbReference type="NCBI Taxonomy" id="166010"/>
    <lineage>
        <taxon>Eukaryota</taxon>
        <taxon>Metazoa</taxon>
        <taxon>Ecdysozoa</taxon>
        <taxon>Nematoda</taxon>
        <taxon>Chromadorea</taxon>
        <taxon>Rhabditida</taxon>
        <taxon>Tylenchina</taxon>
        <taxon>Tylenchomorpha</taxon>
        <taxon>Sphaerularioidea</taxon>
        <taxon>Anguinidae</taxon>
        <taxon>Anguininae</taxon>
        <taxon>Ditylenchus</taxon>
    </lineage>
</organism>
<dbReference type="InterPro" id="IPR011356">
    <property type="entry name" value="Leucine_aapep/pepB"/>
</dbReference>
<dbReference type="GO" id="GO:0006508">
    <property type="term" value="P:proteolysis"/>
    <property type="evidence" value="ECO:0007669"/>
    <property type="project" value="UniProtKB-KW"/>
</dbReference>
<name>A0AAD4QUY6_9BILA</name>
<dbReference type="PANTHER" id="PTHR11963:SF20">
    <property type="entry name" value="PEPTIDASE B"/>
    <property type="match status" value="1"/>
</dbReference>
<gene>
    <name evidence="6" type="ORF">DdX_22238</name>
</gene>
<proteinExistence type="inferred from homology"/>
<evidence type="ECO:0000256" key="3">
    <source>
        <dbReference type="ARBA" id="ARBA00022670"/>
    </source>
</evidence>
<comment type="caution">
    <text evidence="6">The sequence shown here is derived from an EMBL/GenBank/DDBJ whole genome shotgun (WGS) entry which is preliminary data.</text>
</comment>
<keyword evidence="2 6" id="KW-0031">Aminopeptidase</keyword>
<dbReference type="GO" id="GO:0030145">
    <property type="term" value="F:manganese ion binding"/>
    <property type="evidence" value="ECO:0007669"/>
    <property type="project" value="InterPro"/>
</dbReference>
<evidence type="ECO:0000259" key="5">
    <source>
        <dbReference type="PROSITE" id="PS00631"/>
    </source>
</evidence>
<keyword evidence="3" id="KW-0645">Protease</keyword>
<keyword evidence="4" id="KW-0378">Hydrolase</keyword>
<dbReference type="InterPro" id="IPR000819">
    <property type="entry name" value="Peptidase_M17_C"/>
</dbReference>
<sequence length="248" mass="27306">MGRSQASADRAGRQGVCFDTGGLDIKPSAGMRLMKKDMGGAAHALALAGVVMAQRLPVRLHLLFRSREFPRGERLPPRDVLKTRKGLTVENTNTDAEGRLILGDALAKAVEAKPDLILDFATPHRRRACRAGTGTAGAVRKYRRARERPARSRNRPEGPLWRLPLWDGYDEMLKSDIADMVNSADGPFAGPITAALFLRRFVPNDIAWAHFDLFAWRPVPKPGRPKGGDAMSLRAVWSMLKARYNSAG</sequence>
<accession>A0AAD4QUY6</accession>
<evidence type="ECO:0000256" key="1">
    <source>
        <dbReference type="ARBA" id="ARBA00009528"/>
    </source>
</evidence>
<dbReference type="GO" id="GO:0070006">
    <property type="term" value="F:metalloaminopeptidase activity"/>
    <property type="evidence" value="ECO:0007669"/>
    <property type="project" value="InterPro"/>
</dbReference>
<keyword evidence="7" id="KW-1185">Reference proteome</keyword>
<evidence type="ECO:0000313" key="7">
    <source>
        <dbReference type="Proteomes" id="UP001201812"/>
    </source>
</evidence>
<dbReference type="EMBL" id="JAKKPZ010001058">
    <property type="protein sequence ID" value="KAI1690891.1"/>
    <property type="molecule type" value="Genomic_DNA"/>
</dbReference>
<feature type="domain" description="Cytosol aminopeptidase" evidence="5">
    <location>
        <begin position="93"/>
        <end position="100"/>
    </location>
</feature>
<dbReference type="GO" id="GO:0005737">
    <property type="term" value="C:cytoplasm"/>
    <property type="evidence" value="ECO:0007669"/>
    <property type="project" value="InterPro"/>
</dbReference>
<reference evidence="6" key="1">
    <citation type="submission" date="2022-01" db="EMBL/GenBank/DDBJ databases">
        <title>Genome Sequence Resource for Two Populations of Ditylenchus destructor, the Migratory Endoparasitic Phytonematode.</title>
        <authorList>
            <person name="Zhang H."/>
            <person name="Lin R."/>
            <person name="Xie B."/>
        </authorList>
    </citation>
    <scope>NUCLEOTIDE SEQUENCE</scope>
    <source>
        <strain evidence="6">BazhouSP</strain>
    </source>
</reference>
<evidence type="ECO:0000313" key="6">
    <source>
        <dbReference type="EMBL" id="KAI1690891.1"/>
    </source>
</evidence>
<dbReference type="PRINTS" id="PR00481">
    <property type="entry name" value="LAMNOPPTDASE"/>
</dbReference>
<dbReference type="AlphaFoldDB" id="A0AAD4QUY6"/>
<dbReference type="Proteomes" id="UP001201812">
    <property type="component" value="Unassembled WGS sequence"/>
</dbReference>
<dbReference type="Gene3D" id="3.40.630.10">
    <property type="entry name" value="Zn peptidases"/>
    <property type="match status" value="1"/>
</dbReference>